<reference evidence="2" key="1">
    <citation type="submission" date="2016-10" db="EMBL/GenBank/DDBJ databases">
        <authorList>
            <person name="Varghese N."/>
            <person name="Submissions S."/>
        </authorList>
    </citation>
    <scope>NUCLEOTIDE SEQUENCE [LARGE SCALE GENOMIC DNA]</scope>
    <source>
        <strain evidence="2">Nm44</strain>
    </source>
</reference>
<dbReference type="Proteomes" id="UP000183287">
    <property type="component" value="Unassembled WGS sequence"/>
</dbReference>
<proteinExistence type="predicted"/>
<accession>A0A1I4UZG7</accession>
<protein>
    <submittedName>
        <fullName evidence="1">Uncharacterized protein</fullName>
    </submittedName>
</protein>
<sequence length="37" mass="4235">MRFQLAMGDIAVMFHYSFLDGSAHALESIAFRSHCHH</sequence>
<evidence type="ECO:0000313" key="2">
    <source>
        <dbReference type="Proteomes" id="UP000183287"/>
    </source>
</evidence>
<gene>
    <name evidence="1" type="ORF">SAMN05421863_107317</name>
</gene>
<dbReference type="EMBL" id="FOUB01000073">
    <property type="protein sequence ID" value="SFM94362.1"/>
    <property type="molecule type" value="Genomic_DNA"/>
</dbReference>
<dbReference type="AlphaFoldDB" id="A0A1I4UZG7"/>
<evidence type="ECO:0000313" key="1">
    <source>
        <dbReference type="EMBL" id="SFM94362.1"/>
    </source>
</evidence>
<organism evidence="1 2">
    <name type="scientific">Nitrosomonas communis</name>
    <dbReference type="NCBI Taxonomy" id="44574"/>
    <lineage>
        <taxon>Bacteria</taxon>
        <taxon>Pseudomonadati</taxon>
        <taxon>Pseudomonadota</taxon>
        <taxon>Betaproteobacteria</taxon>
        <taxon>Nitrosomonadales</taxon>
        <taxon>Nitrosomonadaceae</taxon>
        <taxon>Nitrosomonas</taxon>
    </lineage>
</organism>
<name>A0A1I4UZG7_9PROT</name>
<keyword evidence="2" id="KW-1185">Reference proteome</keyword>